<comment type="caution">
    <text evidence="1">The sequence shown here is derived from an EMBL/GenBank/DDBJ whole genome shotgun (WGS) entry which is preliminary data.</text>
</comment>
<organism evidence="1 2">
    <name type="scientific">Tilletia indica</name>
    <dbReference type="NCBI Taxonomy" id="43049"/>
    <lineage>
        <taxon>Eukaryota</taxon>
        <taxon>Fungi</taxon>
        <taxon>Dikarya</taxon>
        <taxon>Basidiomycota</taxon>
        <taxon>Ustilaginomycotina</taxon>
        <taxon>Exobasidiomycetes</taxon>
        <taxon>Tilletiales</taxon>
        <taxon>Tilletiaceae</taxon>
        <taxon>Tilletia</taxon>
    </lineage>
</organism>
<evidence type="ECO:0000313" key="1">
    <source>
        <dbReference type="EMBL" id="KAE8250872.1"/>
    </source>
</evidence>
<dbReference type="Proteomes" id="UP000077521">
    <property type="component" value="Unassembled WGS sequence"/>
</dbReference>
<reference evidence="1" key="1">
    <citation type="submission" date="2016-04" db="EMBL/GenBank/DDBJ databases">
        <authorList>
            <person name="Nguyen H.D."/>
            <person name="Samba Siva P."/>
            <person name="Cullis J."/>
            <person name="Levesque C.A."/>
            <person name="Hambleton S."/>
        </authorList>
    </citation>
    <scope>NUCLEOTIDE SEQUENCE</scope>
    <source>
        <strain evidence="1">DAOMC 236416</strain>
    </source>
</reference>
<keyword evidence="2" id="KW-1185">Reference proteome</keyword>
<proteinExistence type="predicted"/>
<protein>
    <submittedName>
        <fullName evidence="1">Uncharacterized protein</fullName>
    </submittedName>
</protein>
<dbReference type="AlphaFoldDB" id="A0A8T8SXS1"/>
<reference evidence="1" key="2">
    <citation type="journal article" date="2019" name="IMA Fungus">
        <title>Genome sequencing and comparison of five Tilletia species to identify candidate genes for the detection of regulated species infecting wheat.</title>
        <authorList>
            <person name="Nguyen H.D.T."/>
            <person name="Sultana T."/>
            <person name="Kesanakurti P."/>
            <person name="Hambleton S."/>
        </authorList>
    </citation>
    <scope>NUCLEOTIDE SEQUENCE</scope>
    <source>
        <strain evidence="1">DAOMC 236416</strain>
    </source>
</reference>
<accession>A0A8T8SXS1</accession>
<sequence length="224" mass="25212">MTPQAELFTLVEELIQNNLDLHEIIVDVDSAPLAQPPNVPTLNISNFFTPGQFSGMTEIRIVTSKLQVPNKFWHWVMQLFNAAGEVETLQVAATQDGDFTEEVVQHYPSAYLETLWDLSLDLPFIGADFLRLINAPELQKIRVRSEDLLDWDRAVHLPVDHLPARSLLKFHGEGPILHRFQMLGVARSSFVNLTPAPDEAANFNGDLIAYLRPGARRDSEDSDV</sequence>
<evidence type="ECO:0000313" key="2">
    <source>
        <dbReference type="Proteomes" id="UP000077521"/>
    </source>
</evidence>
<gene>
    <name evidence="1" type="ORF">A4X13_0g4303</name>
</gene>
<name>A0A8T8SXS1_9BASI</name>
<dbReference type="EMBL" id="LWDF02000277">
    <property type="protein sequence ID" value="KAE8250872.1"/>
    <property type="molecule type" value="Genomic_DNA"/>
</dbReference>